<dbReference type="PANTHER" id="PTHR34471:SF1">
    <property type="entry name" value="ARGININE REPRESSOR"/>
    <property type="match status" value="1"/>
</dbReference>
<comment type="caution">
    <text evidence="11">The sequence shown here is derived from an EMBL/GenBank/DDBJ whole genome shotgun (WGS) entry which is preliminary data.</text>
</comment>
<evidence type="ECO:0000313" key="12">
    <source>
        <dbReference type="Proteomes" id="UP000651482"/>
    </source>
</evidence>
<gene>
    <name evidence="7 11" type="primary">argR</name>
    <name evidence="11" type="ORF">IAG03_12085</name>
</gene>
<dbReference type="GO" id="GO:1900079">
    <property type="term" value="P:regulation of arginine biosynthetic process"/>
    <property type="evidence" value="ECO:0007669"/>
    <property type="project" value="UniProtKB-UniRule"/>
</dbReference>
<dbReference type="PRINTS" id="PR01467">
    <property type="entry name" value="ARGREPRESSOR"/>
</dbReference>
<dbReference type="EMBL" id="JACRSN010000021">
    <property type="protein sequence ID" value="MBC8534710.1"/>
    <property type="molecule type" value="Genomic_DNA"/>
</dbReference>
<dbReference type="InterPro" id="IPR036390">
    <property type="entry name" value="WH_DNA-bd_sf"/>
</dbReference>
<comment type="similarity">
    <text evidence="2 7">Belongs to the ArgR family.</text>
</comment>
<keyword evidence="3 7" id="KW-0963">Cytoplasm</keyword>
<dbReference type="Pfam" id="PF01316">
    <property type="entry name" value="Arg_repressor"/>
    <property type="match status" value="1"/>
</dbReference>
<dbReference type="Gene3D" id="3.30.1360.40">
    <property type="match status" value="1"/>
</dbReference>
<keyword evidence="5 7" id="KW-0238">DNA-binding</keyword>
<proteinExistence type="inferred from homology"/>
<dbReference type="InterPro" id="IPR020899">
    <property type="entry name" value="Arg_repress_C"/>
</dbReference>
<evidence type="ECO:0000256" key="7">
    <source>
        <dbReference type="HAMAP-Rule" id="MF_00173"/>
    </source>
</evidence>
<dbReference type="AlphaFoldDB" id="A0A926HTC3"/>
<dbReference type="GO" id="GO:0005737">
    <property type="term" value="C:cytoplasm"/>
    <property type="evidence" value="ECO:0007669"/>
    <property type="project" value="UniProtKB-SubCell"/>
</dbReference>
<dbReference type="Pfam" id="PF02863">
    <property type="entry name" value="Arg_repressor_C"/>
    <property type="match status" value="1"/>
</dbReference>
<dbReference type="GO" id="GO:0006526">
    <property type="term" value="P:L-arginine biosynthetic process"/>
    <property type="evidence" value="ECO:0007669"/>
    <property type="project" value="UniProtKB-KW"/>
</dbReference>
<protein>
    <recommendedName>
        <fullName evidence="7 8">Arginine repressor</fullName>
    </recommendedName>
</protein>
<dbReference type="InterPro" id="IPR001669">
    <property type="entry name" value="Arg_repress"/>
</dbReference>
<dbReference type="InterPro" id="IPR020900">
    <property type="entry name" value="Arg_repress_DNA-bd"/>
</dbReference>
<keyword evidence="4 7" id="KW-0805">Transcription regulation</keyword>
<evidence type="ECO:0000256" key="6">
    <source>
        <dbReference type="ARBA" id="ARBA00023163"/>
    </source>
</evidence>
<dbReference type="GO" id="GO:0003700">
    <property type="term" value="F:DNA-binding transcription factor activity"/>
    <property type="evidence" value="ECO:0007669"/>
    <property type="project" value="UniProtKB-UniRule"/>
</dbReference>
<dbReference type="RefSeq" id="WP_249320295.1">
    <property type="nucleotide sequence ID" value="NZ_JACRSN010000021.1"/>
</dbReference>
<sequence>MKTRRHEKILELISAYDIDTQDELLKRLSEAGFDVTQATISRDIKELRLVKTLSSTGRYKYATGKPLSHDISAKFYSLFADSVLSVMEACNLVVIKTMTGMAQAVCASMDPLEWKGIVGTLAGEDTIFVACASNAAAQEVVQELKKLVIKR</sequence>
<dbReference type="GO" id="GO:0003677">
    <property type="term" value="F:DNA binding"/>
    <property type="evidence" value="ECO:0007669"/>
    <property type="project" value="UniProtKB-KW"/>
</dbReference>
<dbReference type="InterPro" id="IPR036388">
    <property type="entry name" value="WH-like_DNA-bd_sf"/>
</dbReference>
<comment type="function">
    <text evidence="7">Regulates arginine biosynthesis genes.</text>
</comment>
<name>A0A926HTC3_9FIRM</name>
<evidence type="ECO:0000313" key="11">
    <source>
        <dbReference type="EMBL" id="MBC8534710.1"/>
    </source>
</evidence>
<evidence type="ECO:0000256" key="8">
    <source>
        <dbReference type="NCBIfam" id="TIGR01529"/>
    </source>
</evidence>
<dbReference type="PANTHER" id="PTHR34471">
    <property type="entry name" value="ARGININE REPRESSOR"/>
    <property type="match status" value="1"/>
</dbReference>
<evidence type="ECO:0000256" key="5">
    <source>
        <dbReference type="ARBA" id="ARBA00023125"/>
    </source>
</evidence>
<feature type="domain" description="Arginine repressor C-terminal" evidence="10">
    <location>
        <begin position="79"/>
        <end position="146"/>
    </location>
</feature>
<evidence type="ECO:0000256" key="4">
    <source>
        <dbReference type="ARBA" id="ARBA00023015"/>
    </source>
</evidence>
<reference evidence="11" key="1">
    <citation type="submission" date="2020-08" db="EMBL/GenBank/DDBJ databases">
        <title>Genome public.</title>
        <authorList>
            <person name="Liu C."/>
            <person name="Sun Q."/>
        </authorList>
    </citation>
    <scope>NUCLEOTIDE SEQUENCE</scope>
    <source>
        <strain evidence="11">NSJ-40</strain>
    </source>
</reference>
<dbReference type="SUPFAM" id="SSF46785">
    <property type="entry name" value="Winged helix' DNA-binding domain"/>
    <property type="match status" value="1"/>
</dbReference>
<feature type="domain" description="Arginine repressor DNA-binding" evidence="9">
    <location>
        <begin position="2"/>
        <end position="63"/>
    </location>
</feature>
<dbReference type="HAMAP" id="MF_00173">
    <property type="entry name" value="Arg_repressor"/>
    <property type="match status" value="1"/>
</dbReference>
<evidence type="ECO:0000256" key="2">
    <source>
        <dbReference type="ARBA" id="ARBA00008316"/>
    </source>
</evidence>
<dbReference type="Proteomes" id="UP000651482">
    <property type="component" value="Unassembled WGS sequence"/>
</dbReference>
<dbReference type="SUPFAM" id="SSF55252">
    <property type="entry name" value="C-terminal domain of arginine repressor"/>
    <property type="match status" value="1"/>
</dbReference>
<dbReference type="Gene3D" id="1.10.10.10">
    <property type="entry name" value="Winged helix-like DNA-binding domain superfamily/Winged helix DNA-binding domain"/>
    <property type="match status" value="1"/>
</dbReference>
<comment type="pathway">
    <text evidence="7">Amino-acid biosynthesis; L-arginine biosynthesis [regulation].</text>
</comment>
<keyword evidence="7" id="KW-0678">Repressor</keyword>
<accession>A0A926HTC3</accession>
<evidence type="ECO:0000256" key="3">
    <source>
        <dbReference type="ARBA" id="ARBA00022490"/>
    </source>
</evidence>
<evidence type="ECO:0000256" key="1">
    <source>
        <dbReference type="ARBA" id="ARBA00004496"/>
    </source>
</evidence>
<dbReference type="GO" id="GO:0051259">
    <property type="term" value="P:protein complex oligomerization"/>
    <property type="evidence" value="ECO:0007669"/>
    <property type="project" value="InterPro"/>
</dbReference>
<comment type="subcellular location">
    <subcellularLocation>
        <location evidence="1 7">Cytoplasm</location>
    </subcellularLocation>
</comment>
<keyword evidence="12" id="KW-1185">Reference proteome</keyword>
<evidence type="ECO:0000259" key="10">
    <source>
        <dbReference type="Pfam" id="PF02863"/>
    </source>
</evidence>
<organism evidence="11 12">
    <name type="scientific">Yeguia hominis</name>
    <dbReference type="NCBI Taxonomy" id="2763662"/>
    <lineage>
        <taxon>Bacteria</taxon>
        <taxon>Bacillati</taxon>
        <taxon>Bacillota</taxon>
        <taxon>Clostridia</taxon>
        <taxon>Eubacteriales</taxon>
        <taxon>Yeguiaceae</taxon>
        <taxon>Yeguia</taxon>
    </lineage>
</organism>
<dbReference type="GO" id="GO:0034618">
    <property type="term" value="F:arginine binding"/>
    <property type="evidence" value="ECO:0007669"/>
    <property type="project" value="InterPro"/>
</dbReference>
<keyword evidence="7" id="KW-0055">Arginine biosynthesis</keyword>
<evidence type="ECO:0000259" key="9">
    <source>
        <dbReference type="Pfam" id="PF01316"/>
    </source>
</evidence>
<keyword evidence="7" id="KW-0028">Amino-acid biosynthesis</keyword>
<dbReference type="InterPro" id="IPR036251">
    <property type="entry name" value="Arg_repress_C_sf"/>
</dbReference>
<keyword evidence="6 7" id="KW-0804">Transcription</keyword>
<dbReference type="NCBIfam" id="TIGR01529">
    <property type="entry name" value="argR_whole"/>
    <property type="match status" value="1"/>
</dbReference>